<dbReference type="OrthoDB" id="9790893at2"/>
<dbReference type="InterPro" id="IPR033175">
    <property type="entry name" value="PSD-A"/>
</dbReference>
<keyword evidence="12" id="KW-1133">Transmembrane helix</keyword>
<keyword evidence="3 11" id="KW-0210">Decarboxylase</keyword>
<gene>
    <name evidence="11" type="primary">psd</name>
    <name evidence="13" type="ORF">DCMF_05710</name>
</gene>
<evidence type="ECO:0000256" key="10">
    <source>
        <dbReference type="ARBA" id="ARBA00023317"/>
    </source>
</evidence>
<evidence type="ECO:0000256" key="5">
    <source>
        <dbReference type="ARBA" id="ARBA00023136"/>
    </source>
</evidence>
<dbReference type="EC" id="4.1.1.65" evidence="11"/>
<evidence type="ECO:0000313" key="14">
    <source>
        <dbReference type="Proteomes" id="UP000323521"/>
    </source>
</evidence>
<dbReference type="UniPathway" id="UPA00558">
    <property type="reaction ID" value="UER00616"/>
</dbReference>
<evidence type="ECO:0000313" key="13">
    <source>
        <dbReference type="EMBL" id="ATW24347.1"/>
    </source>
</evidence>
<evidence type="ECO:0000256" key="3">
    <source>
        <dbReference type="ARBA" id="ARBA00022793"/>
    </source>
</evidence>
<feature type="active site" description="Schiff-base intermediate with substrate; via pyruvic acid" evidence="11">
    <location>
        <position position="179"/>
    </location>
</feature>
<comment type="PTM">
    <text evidence="11">Is synthesized initially as an inactive proenzyme. Formation of the active enzyme involves a self-maturation process in which the active site pyruvoyl group is generated from an internal serine residue via an autocatalytic post-translational modification. Two non-identical subunits are generated from the proenzyme in this reaction, and the pyruvate is formed at the N-terminus of the alpha chain, which is derived from the carboxyl end of the proenzyme. The post-translation cleavage follows an unusual pathway, termed non-hydrolytic serinolysis, in which the side chain hydroxyl group of the serine supplies its oxygen atom to form the C-terminus of the beta chain, while the remainder of the serine residue undergoes an oxidative deamination to produce ammonia and the pyruvoyl prosthetic group on the alpha chain.</text>
</comment>
<evidence type="ECO:0000256" key="6">
    <source>
        <dbReference type="ARBA" id="ARBA00023145"/>
    </source>
</evidence>
<dbReference type="KEGG" id="fwa:DCMF_05710"/>
<evidence type="ECO:0000256" key="4">
    <source>
        <dbReference type="ARBA" id="ARBA00023098"/>
    </source>
</evidence>
<dbReference type="EMBL" id="CP017634">
    <property type="protein sequence ID" value="ATW24347.1"/>
    <property type="molecule type" value="Genomic_DNA"/>
</dbReference>
<feature type="chain" id="PRO_5023524898" description="Phosphatidylserine decarboxylase beta chain" evidence="11">
    <location>
        <begin position="1"/>
        <end position="178"/>
    </location>
</feature>
<dbReference type="PANTHER" id="PTHR35809">
    <property type="entry name" value="ARCHAETIDYLSERINE DECARBOXYLASE PROENZYME-RELATED"/>
    <property type="match status" value="1"/>
</dbReference>
<keyword evidence="14" id="KW-1185">Reference proteome</keyword>
<dbReference type="Pfam" id="PF02666">
    <property type="entry name" value="PS_Dcarbxylase"/>
    <property type="match status" value="1"/>
</dbReference>
<dbReference type="NCBIfam" id="NF003685">
    <property type="entry name" value="PRK05305.2-5"/>
    <property type="match status" value="1"/>
</dbReference>
<comment type="subunit">
    <text evidence="11">Heterodimer of a large membrane-associated beta subunit and a small pyruvoyl-containing alpha subunit.</text>
</comment>
<feature type="chain" id="PRO_5023524900" description="Phosphatidylserine decarboxylase alpha chain" evidence="11">
    <location>
        <begin position="179"/>
        <end position="210"/>
    </location>
</feature>
<evidence type="ECO:0000256" key="11">
    <source>
        <dbReference type="HAMAP-Rule" id="MF_00664"/>
    </source>
</evidence>
<dbReference type="GO" id="GO:0005886">
    <property type="term" value="C:plasma membrane"/>
    <property type="evidence" value="ECO:0007669"/>
    <property type="project" value="UniProtKB-SubCell"/>
</dbReference>
<evidence type="ECO:0000256" key="2">
    <source>
        <dbReference type="ARBA" id="ARBA00022516"/>
    </source>
</evidence>
<organism evidence="13 14">
    <name type="scientific">Formimonas warabiya</name>
    <dbReference type="NCBI Taxonomy" id="1761012"/>
    <lineage>
        <taxon>Bacteria</taxon>
        <taxon>Bacillati</taxon>
        <taxon>Bacillota</taxon>
        <taxon>Clostridia</taxon>
        <taxon>Eubacteriales</taxon>
        <taxon>Peptococcaceae</taxon>
        <taxon>Candidatus Formimonas</taxon>
    </lineage>
</organism>
<dbReference type="RefSeq" id="WP_148133538.1">
    <property type="nucleotide sequence ID" value="NZ_CP017634.1"/>
</dbReference>
<keyword evidence="9 11" id="KW-1208">Phospholipid metabolism</keyword>
<keyword evidence="12" id="KW-0812">Transmembrane</keyword>
<feature type="transmembrane region" description="Helical" evidence="12">
    <location>
        <begin position="27"/>
        <end position="46"/>
    </location>
</feature>
<name>A0A3G1KPH4_FORW1</name>
<comment type="similarity">
    <text evidence="11">Belongs to the phosphatidylserine decarboxylase family. PSD-A subfamily.</text>
</comment>
<feature type="modified residue" description="Pyruvic acid (Ser); by autocatalysis" evidence="11">
    <location>
        <position position="179"/>
    </location>
</feature>
<keyword evidence="2 11" id="KW-0444">Lipid biosynthesis</keyword>
<keyword evidence="4 11" id="KW-0443">Lipid metabolism</keyword>
<proteinExistence type="inferred from homology"/>
<evidence type="ECO:0000256" key="12">
    <source>
        <dbReference type="SAM" id="Phobius"/>
    </source>
</evidence>
<dbReference type="HAMAP" id="MF_00664">
    <property type="entry name" value="PS_decarb_PSD_A"/>
    <property type="match status" value="1"/>
</dbReference>
<keyword evidence="7 11" id="KW-0594">Phospholipid biosynthesis</keyword>
<keyword evidence="10 11" id="KW-0670">Pyruvate</keyword>
<dbReference type="NCBIfam" id="NF003678">
    <property type="entry name" value="PRK05305.1-2"/>
    <property type="match status" value="1"/>
</dbReference>
<dbReference type="InterPro" id="IPR003817">
    <property type="entry name" value="PS_Dcarbxylase"/>
</dbReference>
<evidence type="ECO:0000256" key="7">
    <source>
        <dbReference type="ARBA" id="ARBA00023209"/>
    </source>
</evidence>
<dbReference type="Proteomes" id="UP000323521">
    <property type="component" value="Chromosome"/>
</dbReference>
<comment type="subcellular location">
    <subcellularLocation>
        <location evidence="11">Cell membrane</location>
        <topology evidence="11">Peripheral membrane protein</topology>
    </subcellularLocation>
</comment>
<comment type="cofactor">
    <cofactor evidence="11">
        <name>pyruvate</name>
        <dbReference type="ChEBI" id="CHEBI:15361"/>
    </cofactor>
    <text evidence="11">Binds 1 pyruvoyl group covalently per subunit.</text>
</comment>
<keyword evidence="5 11" id="KW-0472">Membrane</keyword>
<evidence type="ECO:0000256" key="9">
    <source>
        <dbReference type="ARBA" id="ARBA00023264"/>
    </source>
</evidence>
<keyword evidence="1 11" id="KW-1003">Cell membrane</keyword>
<accession>A0A3G1KPH4</accession>
<protein>
    <recommendedName>
        <fullName evidence="11">Phosphatidylserine decarboxylase proenzyme</fullName>
        <ecNumber evidence="11">4.1.1.65</ecNumber>
    </recommendedName>
    <component>
        <recommendedName>
            <fullName evidence="11">Phosphatidylserine decarboxylase alpha chain</fullName>
        </recommendedName>
    </component>
    <component>
        <recommendedName>
            <fullName evidence="11">Phosphatidylserine decarboxylase beta chain</fullName>
        </recommendedName>
    </component>
</protein>
<dbReference type="AlphaFoldDB" id="A0A3G1KPH4"/>
<evidence type="ECO:0000256" key="8">
    <source>
        <dbReference type="ARBA" id="ARBA00023239"/>
    </source>
</evidence>
<dbReference type="GO" id="GO:0004609">
    <property type="term" value="F:phosphatidylserine decarboxylase activity"/>
    <property type="evidence" value="ECO:0007669"/>
    <property type="project" value="UniProtKB-UniRule"/>
</dbReference>
<keyword evidence="6 11" id="KW-0865">Zymogen</keyword>
<evidence type="ECO:0000256" key="1">
    <source>
        <dbReference type="ARBA" id="ARBA00022475"/>
    </source>
</evidence>
<keyword evidence="8 11" id="KW-0456">Lyase</keyword>
<dbReference type="PANTHER" id="PTHR35809:SF1">
    <property type="entry name" value="ARCHAETIDYLSERINE DECARBOXYLASE PROENZYME-RELATED"/>
    <property type="match status" value="1"/>
</dbReference>
<comment type="pathway">
    <text evidence="11">Phospholipid metabolism; phosphatidylethanolamine biosynthesis; phosphatidylethanolamine from CDP-diacylglycerol: step 2/2.</text>
</comment>
<feature type="site" description="Cleavage (non-hydrolytic); by autocatalysis" evidence="11">
    <location>
        <begin position="178"/>
        <end position="179"/>
    </location>
</feature>
<comment type="function">
    <text evidence="11">Catalyzes the formation of phosphatidylethanolamine (PtdEtn) from phosphatidylserine (PtdSer).</text>
</comment>
<comment type="catalytic activity">
    <reaction evidence="11">
        <text>a 1,2-diacyl-sn-glycero-3-phospho-L-serine + H(+) = a 1,2-diacyl-sn-glycero-3-phosphoethanolamine + CO2</text>
        <dbReference type="Rhea" id="RHEA:20828"/>
        <dbReference type="ChEBI" id="CHEBI:15378"/>
        <dbReference type="ChEBI" id="CHEBI:16526"/>
        <dbReference type="ChEBI" id="CHEBI:57262"/>
        <dbReference type="ChEBI" id="CHEBI:64612"/>
        <dbReference type="EC" id="4.1.1.65"/>
    </reaction>
</comment>
<sequence length="210" mass="23643">MNNLPVAKESFPFLLVSGFLALLLYKFSPWLGLVPGIIFIFSLYFFRNPPRKINSQECLALSPADGVVMSVDKVWEPEFLGEEVWRVSIFLNIFNVHFNRTPVTGTVEKIKYVPGKFLPAFKSHASDINERNYLVINTGKTKVMVCQITGFIARRIVCWAKMGDTLCQGERFGIIKFGSCTEVYLPLSCSVSVQKGSKVKGGLTVIGRWY</sequence>
<reference evidence="13 14" key="1">
    <citation type="submission" date="2016-10" db="EMBL/GenBank/DDBJ databases">
        <title>Complete Genome Sequence of Peptococcaceae strain DCMF.</title>
        <authorList>
            <person name="Edwards R.J."/>
            <person name="Holland S.I."/>
            <person name="Deshpande N.P."/>
            <person name="Wong Y.K."/>
            <person name="Ertan H."/>
            <person name="Manefield M."/>
            <person name="Russell T.L."/>
            <person name="Lee M.J."/>
        </authorList>
    </citation>
    <scope>NUCLEOTIDE SEQUENCE [LARGE SCALE GENOMIC DNA]</scope>
    <source>
        <strain evidence="13 14">DCMF</strain>
    </source>
</reference>
<dbReference type="GO" id="GO:0006646">
    <property type="term" value="P:phosphatidylethanolamine biosynthetic process"/>
    <property type="evidence" value="ECO:0007669"/>
    <property type="project" value="UniProtKB-UniRule"/>
</dbReference>